<evidence type="ECO:0000313" key="1">
    <source>
        <dbReference type="EMBL" id="KAI0049325.1"/>
    </source>
</evidence>
<proteinExistence type="predicted"/>
<evidence type="ECO:0000313" key="2">
    <source>
        <dbReference type="Proteomes" id="UP000814033"/>
    </source>
</evidence>
<dbReference type="Proteomes" id="UP000814033">
    <property type="component" value="Unassembled WGS sequence"/>
</dbReference>
<name>A0ACB8RZ03_9AGAM</name>
<keyword evidence="2" id="KW-1185">Reference proteome</keyword>
<comment type="caution">
    <text evidence="1">The sequence shown here is derived from an EMBL/GenBank/DDBJ whole genome shotgun (WGS) entry which is preliminary data.</text>
</comment>
<sequence length="294" mass="31057">MLHYLLASSENARHIVCQWGTEQIMSKLMKITVRRSVDRVPGIALVTGAARGIGREIALRLADDGFDVAVNDLSGTAELEEVAKAIESKGRKSLQCFGDVSVEQDVVAMIEAVVAAMGSLDVMVANAGILTVHTILDVDPDEFDRTLRVNVRGVMLCYKHAAKQMVAQGRGGRIIAASSVAGKKGYPYLFSYSTSKFAVRGMTQSAAAALGKYGITVNAYAPGGVDTRMLDDLDERFLPVLGPGGARKNLAASGSVGRTGVPSDVANVVSFLASKESSFVTGQSICVDGGTYFD</sequence>
<protein>
    <submittedName>
        <fullName evidence="1">Acetoin reductase family protein</fullName>
    </submittedName>
</protein>
<organism evidence="1 2">
    <name type="scientific">Auriscalpium vulgare</name>
    <dbReference type="NCBI Taxonomy" id="40419"/>
    <lineage>
        <taxon>Eukaryota</taxon>
        <taxon>Fungi</taxon>
        <taxon>Dikarya</taxon>
        <taxon>Basidiomycota</taxon>
        <taxon>Agaricomycotina</taxon>
        <taxon>Agaricomycetes</taxon>
        <taxon>Russulales</taxon>
        <taxon>Auriscalpiaceae</taxon>
        <taxon>Auriscalpium</taxon>
    </lineage>
</organism>
<dbReference type="EMBL" id="MU275874">
    <property type="protein sequence ID" value="KAI0049325.1"/>
    <property type="molecule type" value="Genomic_DNA"/>
</dbReference>
<reference evidence="1" key="1">
    <citation type="submission" date="2021-02" db="EMBL/GenBank/DDBJ databases">
        <authorList>
            <consortium name="DOE Joint Genome Institute"/>
            <person name="Ahrendt S."/>
            <person name="Looney B.P."/>
            <person name="Miyauchi S."/>
            <person name="Morin E."/>
            <person name="Drula E."/>
            <person name="Courty P.E."/>
            <person name="Chicoki N."/>
            <person name="Fauchery L."/>
            <person name="Kohler A."/>
            <person name="Kuo A."/>
            <person name="Labutti K."/>
            <person name="Pangilinan J."/>
            <person name="Lipzen A."/>
            <person name="Riley R."/>
            <person name="Andreopoulos W."/>
            <person name="He G."/>
            <person name="Johnson J."/>
            <person name="Barry K.W."/>
            <person name="Grigoriev I.V."/>
            <person name="Nagy L."/>
            <person name="Hibbett D."/>
            <person name="Henrissat B."/>
            <person name="Matheny P.B."/>
            <person name="Labbe J."/>
            <person name="Martin F."/>
        </authorList>
    </citation>
    <scope>NUCLEOTIDE SEQUENCE</scope>
    <source>
        <strain evidence="1">FP105234-sp</strain>
    </source>
</reference>
<gene>
    <name evidence="1" type="ORF">FA95DRAFT_890420</name>
</gene>
<reference evidence="1" key="2">
    <citation type="journal article" date="2022" name="New Phytol.">
        <title>Evolutionary transition to the ectomycorrhizal habit in the genomes of a hyperdiverse lineage of mushroom-forming fungi.</title>
        <authorList>
            <person name="Looney B."/>
            <person name="Miyauchi S."/>
            <person name="Morin E."/>
            <person name="Drula E."/>
            <person name="Courty P.E."/>
            <person name="Kohler A."/>
            <person name="Kuo A."/>
            <person name="LaButti K."/>
            <person name="Pangilinan J."/>
            <person name="Lipzen A."/>
            <person name="Riley R."/>
            <person name="Andreopoulos W."/>
            <person name="He G."/>
            <person name="Johnson J."/>
            <person name="Nolan M."/>
            <person name="Tritt A."/>
            <person name="Barry K.W."/>
            <person name="Grigoriev I.V."/>
            <person name="Nagy L.G."/>
            <person name="Hibbett D."/>
            <person name="Henrissat B."/>
            <person name="Matheny P.B."/>
            <person name="Labbe J."/>
            <person name="Martin F.M."/>
        </authorList>
    </citation>
    <scope>NUCLEOTIDE SEQUENCE</scope>
    <source>
        <strain evidence="1">FP105234-sp</strain>
    </source>
</reference>
<accession>A0ACB8RZ03</accession>